<comment type="similarity">
    <text evidence="2">Belongs to the cytochrome P450 family.</text>
</comment>
<dbReference type="GO" id="GO:0043386">
    <property type="term" value="P:mycotoxin biosynthetic process"/>
    <property type="evidence" value="ECO:0007669"/>
    <property type="project" value="UniProtKB-ARBA"/>
</dbReference>
<comment type="caution">
    <text evidence="7">The sequence shown here is derived from an EMBL/GenBank/DDBJ whole genome shotgun (WGS) entry which is preliminary data.</text>
</comment>
<dbReference type="GO" id="GO:0004497">
    <property type="term" value="F:monooxygenase activity"/>
    <property type="evidence" value="ECO:0007669"/>
    <property type="project" value="UniProtKB-KW"/>
</dbReference>
<dbReference type="Gene3D" id="1.10.630.10">
    <property type="entry name" value="Cytochrome P450"/>
    <property type="match status" value="2"/>
</dbReference>
<dbReference type="InterPro" id="IPR001128">
    <property type="entry name" value="Cyt_P450"/>
</dbReference>
<dbReference type="GO" id="GO:0016705">
    <property type="term" value="F:oxidoreductase activity, acting on paired donors, with incorporation or reduction of molecular oxygen"/>
    <property type="evidence" value="ECO:0007669"/>
    <property type="project" value="InterPro"/>
</dbReference>
<evidence type="ECO:0000313" key="8">
    <source>
        <dbReference type="Proteomes" id="UP000055045"/>
    </source>
</evidence>
<dbReference type="Proteomes" id="UP000055045">
    <property type="component" value="Unassembled WGS sequence"/>
</dbReference>
<dbReference type="GO" id="GO:0020037">
    <property type="term" value="F:heme binding"/>
    <property type="evidence" value="ECO:0007669"/>
    <property type="project" value="InterPro"/>
</dbReference>
<name>A0A124GS60_PENFR</name>
<dbReference type="PANTHER" id="PTHR46300">
    <property type="entry name" value="P450, PUTATIVE (EUROFUNG)-RELATED-RELATED"/>
    <property type="match status" value="1"/>
</dbReference>
<keyword evidence="6" id="KW-0503">Monooxygenase</keyword>
<evidence type="ECO:0000256" key="4">
    <source>
        <dbReference type="ARBA" id="ARBA00023002"/>
    </source>
</evidence>
<gene>
    <name evidence="7" type="ORF">ACN42_g3720</name>
</gene>
<proteinExistence type="inferred from homology"/>
<accession>A0A124GS60</accession>
<evidence type="ECO:0000256" key="6">
    <source>
        <dbReference type="ARBA" id="ARBA00023033"/>
    </source>
</evidence>
<dbReference type="Pfam" id="PF00067">
    <property type="entry name" value="p450"/>
    <property type="match status" value="1"/>
</dbReference>
<dbReference type="SUPFAM" id="SSF48264">
    <property type="entry name" value="Cytochrome P450"/>
    <property type="match status" value="1"/>
</dbReference>
<sequence>MAVNWRNRAVEAGDLIQSLYQTVLDQVKERRQRGLQRDSFMDRILDTVKQTPLSENKLRFLGGVLMEEASDTSSSLILTIIQVMTKYPEVQAKHYDRMTTSMVNSFRKDRALFSMSIHHCSERWEEPEDFQPEGFASLGVWLRRIQTPRPPVMGRAGAGPAPGIHLAERNLIIVANLLWAFEFLEPASSDDISAHSGANKRFVHCRKDYGLCHSSPLSKEAGHHYAGICPDARGFRSS</sequence>
<evidence type="ECO:0000256" key="5">
    <source>
        <dbReference type="ARBA" id="ARBA00023004"/>
    </source>
</evidence>
<comment type="cofactor">
    <cofactor evidence="1">
        <name>heme</name>
        <dbReference type="ChEBI" id="CHEBI:30413"/>
    </cofactor>
</comment>
<evidence type="ECO:0000313" key="7">
    <source>
        <dbReference type="EMBL" id="KUM63398.1"/>
    </source>
</evidence>
<keyword evidence="8" id="KW-1185">Reference proteome</keyword>
<protein>
    <submittedName>
        <fullName evidence="7">Uncharacterized protein</fullName>
    </submittedName>
</protein>
<evidence type="ECO:0000256" key="2">
    <source>
        <dbReference type="ARBA" id="ARBA00010617"/>
    </source>
</evidence>
<keyword evidence="5" id="KW-0408">Iron</keyword>
<dbReference type="PANTHER" id="PTHR46300:SF2">
    <property type="entry name" value="CYTOCHROME P450 MONOOXYGENASE ALNH-RELATED"/>
    <property type="match status" value="1"/>
</dbReference>
<dbReference type="GO" id="GO:0005506">
    <property type="term" value="F:iron ion binding"/>
    <property type="evidence" value="ECO:0007669"/>
    <property type="project" value="InterPro"/>
</dbReference>
<dbReference type="EMBL" id="LLXE01000074">
    <property type="protein sequence ID" value="KUM63398.1"/>
    <property type="molecule type" value="Genomic_DNA"/>
</dbReference>
<keyword evidence="3" id="KW-0479">Metal-binding</keyword>
<evidence type="ECO:0000256" key="3">
    <source>
        <dbReference type="ARBA" id="ARBA00022723"/>
    </source>
</evidence>
<evidence type="ECO:0000256" key="1">
    <source>
        <dbReference type="ARBA" id="ARBA00001971"/>
    </source>
</evidence>
<keyword evidence="4" id="KW-0560">Oxidoreductase</keyword>
<dbReference type="InterPro" id="IPR050364">
    <property type="entry name" value="Cytochrome_P450_fung"/>
</dbReference>
<organism evidence="7 8">
    <name type="scientific">Penicillium freii</name>
    <dbReference type="NCBI Taxonomy" id="48697"/>
    <lineage>
        <taxon>Eukaryota</taxon>
        <taxon>Fungi</taxon>
        <taxon>Dikarya</taxon>
        <taxon>Ascomycota</taxon>
        <taxon>Pezizomycotina</taxon>
        <taxon>Eurotiomycetes</taxon>
        <taxon>Eurotiomycetidae</taxon>
        <taxon>Eurotiales</taxon>
        <taxon>Aspergillaceae</taxon>
        <taxon>Penicillium</taxon>
    </lineage>
</organism>
<dbReference type="STRING" id="48697.A0A124GS60"/>
<dbReference type="InterPro" id="IPR036396">
    <property type="entry name" value="Cyt_P450_sf"/>
</dbReference>
<dbReference type="AlphaFoldDB" id="A0A124GS60"/>
<reference evidence="7 8" key="1">
    <citation type="submission" date="2015-10" db="EMBL/GenBank/DDBJ databases">
        <title>Genome sequencing of Penicillium freii.</title>
        <authorList>
            <person name="Nguyen H.D."/>
            <person name="Visagie C.M."/>
            <person name="Seifert K.A."/>
        </authorList>
    </citation>
    <scope>NUCLEOTIDE SEQUENCE [LARGE SCALE GENOMIC DNA]</scope>
    <source>
        <strain evidence="7 8">DAOM 242723</strain>
    </source>
</reference>